<keyword evidence="2" id="KW-1185">Reference proteome</keyword>
<protein>
    <submittedName>
        <fullName evidence="1">Uncharacterized protein</fullName>
    </submittedName>
</protein>
<accession>A0ACD3ABM9</accession>
<evidence type="ECO:0000313" key="2">
    <source>
        <dbReference type="Proteomes" id="UP000308600"/>
    </source>
</evidence>
<proteinExistence type="predicted"/>
<dbReference type="Proteomes" id="UP000308600">
    <property type="component" value="Unassembled WGS sequence"/>
</dbReference>
<dbReference type="EMBL" id="ML208542">
    <property type="protein sequence ID" value="TFK63058.1"/>
    <property type="molecule type" value="Genomic_DNA"/>
</dbReference>
<name>A0ACD3ABM9_9AGAR</name>
<reference evidence="1 2" key="1">
    <citation type="journal article" date="2019" name="Nat. Ecol. Evol.">
        <title>Megaphylogeny resolves global patterns of mushroom evolution.</title>
        <authorList>
            <person name="Varga T."/>
            <person name="Krizsan K."/>
            <person name="Foldi C."/>
            <person name="Dima B."/>
            <person name="Sanchez-Garcia M."/>
            <person name="Sanchez-Ramirez S."/>
            <person name="Szollosi G.J."/>
            <person name="Szarkandi J.G."/>
            <person name="Papp V."/>
            <person name="Albert L."/>
            <person name="Andreopoulos W."/>
            <person name="Angelini C."/>
            <person name="Antonin V."/>
            <person name="Barry K.W."/>
            <person name="Bougher N.L."/>
            <person name="Buchanan P."/>
            <person name="Buyck B."/>
            <person name="Bense V."/>
            <person name="Catcheside P."/>
            <person name="Chovatia M."/>
            <person name="Cooper J."/>
            <person name="Damon W."/>
            <person name="Desjardin D."/>
            <person name="Finy P."/>
            <person name="Geml J."/>
            <person name="Haridas S."/>
            <person name="Hughes K."/>
            <person name="Justo A."/>
            <person name="Karasinski D."/>
            <person name="Kautmanova I."/>
            <person name="Kiss B."/>
            <person name="Kocsube S."/>
            <person name="Kotiranta H."/>
            <person name="LaButti K.M."/>
            <person name="Lechner B.E."/>
            <person name="Liimatainen K."/>
            <person name="Lipzen A."/>
            <person name="Lukacs Z."/>
            <person name="Mihaltcheva S."/>
            <person name="Morgado L.N."/>
            <person name="Niskanen T."/>
            <person name="Noordeloos M.E."/>
            <person name="Ohm R.A."/>
            <person name="Ortiz-Santana B."/>
            <person name="Ovrebo C."/>
            <person name="Racz N."/>
            <person name="Riley R."/>
            <person name="Savchenko A."/>
            <person name="Shiryaev A."/>
            <person name="Soop K."/>
            <person name="Spirin V."/>
            <person name="Szebenyi C."/>
            <person name="Tomsovsky M."/>
            <person name="Tulloss R.E."/>
            <person name="Uehling J."/>
            <person name="Grigoriev I.V."/>
            <person name="Vagvolgyi C."/>
            <person name="Papp T."/>
            <person name="Martin F.M."/>
            <person name="Miettinen O."/>
            <person name="Hibbett D.S."/>
            <person name="Nagy L.G."/>
        </authorList>
    </citation>
    <scope>NUCLEOTIDE SEQUENCE [LARGE SCALE GENOMIC DNA]</scope>
    <source>
        <strain evidence="1 2">NL-1719</strain>
    </source>
</reference>
<gene>
    <name evidence="1" type="ORF">BDN72DRAFT_848055</name>
</gene>
<organism evidence="1 2">
    <name type="scientific">Pluteus cervinus</name>
    <dbReference type="NCBI Taxonomy" id="181527"/>
    <lineage>
        <taxon>Eukaryota</taxon>
        <taxon>Fungi</taxon>
        <taxon>Dikarya</taxon>
        <taxon>Basidiomycota</taxon>
        <taxon>Agaricomycotina</taxon>
        <taxon>Agaricomycetes</taxon>
        <taxon>Agaricomycetidae</taxon>
        <taxon>Agaricales</taxon>
        <taxon>Pluteineae</taxon>
        <taxon>Pluteaceae</taxon>
        <taxon>Pluteus</taxon>
    </lineage>
</organism>
<sequence length="616" mass="70451">MPEAWKATTASTLKNPLPETPSPSCWEKCYTEVDKYDHALYKVWKDEIDNLLIFAGLFSATVTSFAVESYRWLDGSDDVTSDLLIKLVAIQLNSTTILPVDAEPTGPTASAVRINIYWFLSLFLSLTTVFFGVLCLQWLREFQRPTFSSTFRDELRYRQLRFEGLRTWKVPEIISFLPLLLQISLLLFFTGIVELLWARHLTVALIVLVPMSCAALFLMTTTFFPIFQAIRIRLNCGQVADTVQCPYKSPLSWIVYRTFLPLLDLGWYAKDSWESWKACRASRSSSGSQEIWPGFDRLWVEYEFLDSTFSMLSRSVVWMLSEFRYIPATIFPMYQCLTIMDSQTAVAMISSLQVELQKLFGTSHTCPTWVDDDISREVACALLLQKSSKPYVARLEHAIRLSYEDPGFLPLISSDWISSVPKDRYQTCTEQVLMCTLSVMRNSQYSSLTIPILGHIAWLVLLTESSTMDHDAGVVIPYLLSMNLLYLKRQVLDGPYDLQEKYRAQVINESLCLSHGAAFPLQVQPYLADLAWTTIKRDGRQAVEIFDTDGAGDWLKFLRMKSWDAIESTREEDSELWWKKELSAANRPRDMSISSDTTHHVSTRSLSIKSSASHVI</sequence>
<evidence type="ECO:0000313" key="1">
    <source>
        <dbReference type="EMBL" id="TFK63058.1"/>
    </source>
</evidence>